<feature type="transmembrane region" description="Helical" evidence="8">
    <location>
        <begin position="115"/>
        <end position="133"/>
    </location>
</feature>
<comment type="similarity">
    <text evidence="2">Belongs to the amino acid-polyamine-organocation (APC) superfamily. Spore germination protein (SGP) (TC 2.A.3.9) family.</text>
</comment>
<keyword evidence="3" id="KW-0813">Transport</keyword>
<dbReference type="RefSeq" id="WP_212690653.1">
    <property type="nucleotide sequence ID" value="NZ_CP058561.1"/>
</dbReference>
<comment type="subcellular location">
    <subcellularLocation>
        <location evidence="1">Membrane</location>
        <topology evidence="1">Multi-pass membrane protein</topology>
    </subcellularLocation>
</comment>
<dbReference type="GO" id="GO:0016020">
    <property type="term" value="C:membrane"/>
    <property type="evidence" value="ECO:0007669"/>
    <property type="project" value="UniProtKB-SubCell"/>
</dbReference>
<accession>A0A8J8MCH9</accession>
<feature type="transmembrane region" description="Helical" evidence="8">
    <location>
        <begin position="330"/>
        <end position="352"/>
    </location>
</feature>
<evidence type="ECO:0000256" key="2">
    <source>
        <dbReference type="ARBA" id="ARBA00007998"/>
    </source>
</evidence>
<feature type="transmembrane region" description="Helical" evidence="8">
    <location>
        <begin position="267"/>
        <end position="289"/>
    </location>
</feature>
<evidence type="ECO:0000256" key="8">
    <source>
        <dbReference type="SAM" id="Phobius"/>
    </source>
</evidence>
<feature type="transmembrane region" description="Helical" evidence="8">
    <location>
        <begin position="79"/>
        <end position="103"/>
    </location>
</feature>
<feature type="transmembrane region" description="Helical" evidence="8">
    <location>
        <begin position="185"/>
        <end position="202"/>
    </location>
</feature>
<dbReference type="KEGG" id="vgu:HYG85_16900"/>
<feature type="transmembrane region" description="Helical" evidence="8">
    <location>
        <begin position="301"/>
        <end position="324"/>
    </location>
</feature>
<keyword evidence="10" id="KW-1185">Reference proteome</keyword>
<feature type="transmembrane region" description="Helical" evidence="8">
    <location>
        <begin position="214"/>
        <end position="235"/>
    </location>
</feature>
<dbReference type="InterPro" id="IPR004761">
    <property type="entry name" value="Spore_GerAB"/>
</dbReference>
<evidence type="ECO:0000313" key="9">
    <source>
        <dbReference type="EMBL" id="QUH30494.1"/>
    </source>
</evidence>
<reference evidence="9 10" key="1">
    <citation type="submission" date="2020-07" db="EMBL/GenBank/DDBJ databases">
        <title>Vallitalea guaymasensis genome.</title>
        <authorList>
            <person name="Postec A."/>
        </authorList>
    </citation>
    <scope>NUCLEOTIDE SEQUENCE [LARGE SCALE GENOMIC DNA]</scope>
    <source>
        <strain evidence="9 10">Ra1766G1</strain>
    </source>
</reference>
<evidence type="ECO:0000256" key="1">
    <source>
        <dbReference type="ARBA" id="ARBA00004141"/>
    </source>
</evidence>
<evidence type="ECO:0000256" key="4">
    <source>
        <dbReference type="ARBA" id="ARBA00022544"/>
    </source>
</evidence>
<evidence type="ECO:0000256" key="6">
    <source>
        <dbReference type="ARBA" id="ARBA00022989"/>
    </source>
</evidence>
<gene>
    <name evidence="9" type="ORF">HYG85_16900</name>
</gene>
<evidence type="ECO:0000256" key="5">
    <source>
        <dbReference type="ARBA" id="ARBA00022692"/>
    </source>
</evidence>
<name>A0A8J8MCH9_9FIRM</name>
<dbReference type="PANTHER" id="PTHR34975:SF2">
    <property type="entry name" value="SPORE GERMINATION PROTEIN A2"/>
    <property type="match status" value="1"/>
</dbReference>
<dbReference type="AlphaFoldDB" id="A0A8J8MCH9"/>
<protein>
    <submittedName>
        <fullName evidence="9">Endospore germination permease</fullName>
    </submittedName>
</protein>
<feature type="transmembrane region" description="Helical" evidence="8">
    <location>
        <begin position="145"/>
        <end position="165"/>
    </location>
</feature>
<dbReference type="NCBIfam" id="TIGR00912">
    <property type="entry name" value="2A0309"/>
    <property type="match status" value="1"/>
</dbReference>
<keyword evidence="6 8" id="KW-1133">Transmembrane helix</keyword>
<keyword evidence="7 8" id="KW-0472">Membrane</keyword>
<organism evidence="9 10">
    <name type="scientific">Vallitalea guaymasensis</name>
    <dbReference type="NCBI Taxonomy" id="1185412"/>
    <lineage>
        <taxon>Bacteria</taxon>
        <taxon>Bacillati</taxon>
        <taxon>Bacillota</taxon>
        <taxon>Clostridia</taxon>
        <taxon>Lachnospirales</taxon>
        <taxon>Vallitaleaceae</taxon>
        <taxon>Vallitalea</taxon>
    </lineage>
</organism>
<dbReference type="Pfam" id="PF03845">
    <property type="entry name" value="Spore_permease"/>
    <property type="match status" value="1"/>
</dbReference>
<keyword evidence="5 8" id="KW-0812">Transmembrane</keyword>
<proteinExistence type="inferred from homology"/>
<keyword evidence="4" id="KW-0309">Germination</keyword>
<evidence type="ECO:0000256" key="7">
    <source>
        <dbReference type="ARBA" id="ARBA00023136"/>
    </source>
</evidence>
<dbReference type="PANTHER" id="PTHR34975">
    <property type="entry name" value="SPORE GERMINATION PROTEIN A2"/>
    <property type="match status" value="1"/>
</dbReference>
<sequence length="362" mass="40449">MKEVISNRQGISMIILLMLSESFVINPITDPNSDIWISILIAIGITCLIVVVYCRILVRYPGKNLYEILITVFGKIIGNVISILYVLYCFYVGALVLSTFILFTNVVGLINTPKSIIAIGVILLVIIGLKYGLEVMGRWSEFSVRIIYPIILLTIPLMLTMVEAFNLTPVLADGIQPIAKGAMEMITFPFAEVITLILIFSTKSISKSKSIYKVFIYGLLLGGFVLFCTHVSAYLCLGKYAYSSSYFPIYSAVSRINIGDILQRIEAIIAIIFIMSGFVKIAIYLLAGCKGVAVLLKLEDYKFIVTPLSIITLVVSLTTVSNIMELNFHIYYYNYMAILMQIIIPIITLIAVEIKCRFIEKK</sequence>
<evidence type="ECO:0000313" key="10">
    <source>
        <dbReference type="Proteomes" id="UP000677305"/>
    </source>
</evidence>
<dbReference type="GO" id="GO:0009847">
    <property type="term" value="P:spore germination"/>
    <property type="evidence" value="ECO:0007669"/>
    <property type="project" value="InterPro"/>
</dbReference>
<dbReference type="Proteomes" id="UP000677305">
    <property type="component" value="Chromosome"/>
</dbReference>
<dbReference type="EMBL" id="CP058561">
    <property type="protein sequence ID" value="QUH30494.1"/>
    <property type="molecule type" value="Genomic_DNA"/>
</dbReference>
<feature type="transmembrane region" description="Helical" evidence="8">
    <location>
        <begin position="35"/>
        <end position="58"/>
    </location>
</feature>
<evidence type="ECO:0000256" key="3">
    <source>
        <dbReference type="ARBA" id="ARBA00022448"/>
    </source>
</evidence>